<dbReference type="EMBL" id="SLVJ01000003">
    <property type="protein sequence ID" value="TCM69171.1"/>
    <property type="molecule type" value="Genomic_DNA"/>
</dbReference>
<dbReference type="PIRSF" id="PIRSF029766">
    <property type="entry name" value="UCP029766"/>
    <property type="match status" value="1"/>
</dbReference>
<proteinExistence type="predicted"/>
<feature type="domain" description="Fimbrial-type adhesion" evidence="2">
    <location>
        <begin position="254"/>
        <end position="430"/>
    </location>
</feature>
<dbReference type="GO" id="GO:0009289">
    <property type="term" value="C:pilus"/>
    <property type="evidence" value="ECO:0007669"/>
    <property type="project" value="InterPro"/>
</dbReference>
<dbReference type="Gene3D" id="2.60.40.1090">
    <property type="entry name" value="Fimbrial-type adhesion domain"/>
    <property type="match status" value="1"/>
</dbReference>
<accession>A0A4R1Y0Y4</accession>
<dbReference type="InterPro" id="IPR011228">
    <property type="entry name" value="UCP029766"/>
</dbReference>
<protein>
    <submittedName>
        <fullName evidence="3">Fimbrial protein</fullName>
    </submittedName>
</protein>
<evidence type="ECO:0000256" key="1">
    <source>
        <dbReference type="SAM" id="SignalP"/>
    </source>
</evidence>
<dbReference type="Proteomes" id="UP000294963">
    <property type="component" value="Unassembled WGS sequence"/>
</dbReference>
<dbReference type="InterPro" id="IPR008966">
    <property type="entry name" value="Adhesion_dom_sf"/>
</dbReference>
<keyword evidence="1" id="KW-0732">Signal</keyword>
<feature type="chain" id="PRO_5020470603" evidence="1">
    <location>
        <begin position="26"/>
        <end position="430"/>
    </location>
</feature>
<gene>
    <name evidence="3" type="ORF">EC844_103116</name>
</gene>
<feature type="signal peptide" evidence="1">
    <location>
        <begin position="1"/>
        <end position="25"/>
    </location>
</feature>
<dbReference type="SUPFAM" id="SSF49401">
    <property type="entry name" value="Bacterial adhesins"/>
    <property type="match status" value="1"/>
</dbReference>
<comment type="caution">
    <text evidence="3">The sequence shown here is derived from an EMBL/GenBank/DDBJ whole genome shotgun (WGS) entry which is preliminary data.</text>
</comment>
<evidence type="ECO:0000313" key="3">
    <source>
        <dbReference type="EMBL" id="TCM69171.1"/>
    </source>
</evidence>
<reference evidence="3 4" key="1">
    <citation type="submission" date="2019-03" db="EMBL/GenBank/DDBJ databases">
        <title>Genomic analyses of the natural microbiome of Caenorhabditis elegans.</title>
        <authorList>
            <person name="Samuel B."/>
        </authorList>
    </citation>
    <scope>NUCLEOTIDE SEQUENCE [LARGE SCALE GENOMIC DNA]</scope>
    <source>
        <strain evidence="3 4">JUb89</strain>
    </source>
</reference>
<sequence length="430" mass="45829">MNSKILVLMSTLLVLSSLNARSAQAYCSLMGTTHTGDGAAAAIPFGSINISSTYLQPVGTLLASAVVPPTNYNWASANAETVLWECDRVDLPNIEFLVATNGDDIFGGFWDIGAQDGLPDVYATYFRYIGIKQTMDNVVLTRYWKSMPVKSYGISSRGRIQIRLKDLPTMRAEVYRVSNIPPYSGSTSAFCGNVTIATGPYSACHQPNAYIQLKGPGLTHDQPGEDSAYRFLFWGALNGFAYSMYKGGNHLYNDPTCVARNATPLVLFETVSSTALAANQSVQADFDVSIECSNTAISGTSARQVALGLQASPGAYAAAKKLGLVNTQNGVTALVSDQYDDPQMAKGVGIFLKSASGKEQNFIGQPGVTGGGANAGWYPALNGAQPIGSTTSGYNHYMQRYTAVLKKLPGNIPIQAGKVHSTAYVLVKLQ</sequence>
<dbReference type="InterPro" id="IPR000259">
    <property type="entry name" value="Adhesion_dom_fimbrial"/>
</dbReference>
<evidence type="ECO:0000313" key="4">
    <source>
        <dbReference type="Proteomes" id="UP000294963"/>
    </source>
</evidence>
<organism evidence="3 4">
    <name type="scientific">Acinetobacter calcoaceticus</name>
    <dbReference type="NCBI Taxonomy" id="471"/>
    <lineage>
        <taxon>Bacteria</taxon>
        <taxon>Pseudomonadati</taxon>
        <taxon>Pseudomonadota</taxon>
        <taxon>Gammaproteobacteria</taxon>
        <taxon>Moraxellales</taxon>
        <taxon>Moraxellaceae</taxon>
        <taxon>Acinetobacter</taxon>
        <taxon>Acinetobacter calcoaceticus/baumannii complex</taxon>
    </lineage>
</organism>
<name>A0A4R1Y0Y4_ACICA</name>
<dbReference type="Pfam" id="PF00419">
    <property type="entry name" value="Fimbrial"/>
    <property type="match status" value="1"/>
</dbReference>
<dbReference type="GO" id="GO:0007155">
    <property type="term" value="P:cell adhesion"/>
    <property type="evidence" value="ECO:0007669"/>
    <property type="project" value="InterPro"/>
</dbReference>
<dbReference type="InterPro" id="IPR036937">
    <property type="entry name" value="Adhesion_dom_fimbrial_sf"/>
</dbReference>
<evidence type="ECO:0000259" key="2">
    <source>
        <dbReference type="Pfam" id="PF00419"/>
    </source>
</evidence>
<dbReference type="AlphaFoldDB" id="A0A4R1Y0Y4"/>
<keyword evidence="4" id="KW-1185">Reference proteome</keyword>